<dbReference type="Gene3D" id="1.10.10.10">
    <property type="entry name" value="Winged helix-like DNA-binding domain superfamily/Winged helix DNA-binding domain"/>
    <property type="match status" value="1"/>
</dbReference>
<name>A0ABN0P1T7_TRELE</name>
<comment type="caution">
    <text evidence="2">The sequence shown here is derived from an EMBL/GenBank/DDBJ whole genome shotgun (WGS) entry which is preliminary data.</text>
</comment>
<proteinExistence type="inferred from homology"/>
<accession>A0ABN0P1T7</accession>
<dbReference type="SUPFAM" id="SSF53067">
    <property type="entry name" value="Actin-like ATPase domain"/>
    <property type="match status" value="1"/>
</dbReference>
<dbReference type="InterPro" id="IPR000600">
    <property type="entry name" value="ROK"/>
</dbReference>
<gene>
    <name evidence="2" type="ORF">HMPREF9193_00345</name>
</gene>
<dbReference type="Proteomes" id="UP000016649">
    <property type="component" value="Unassembled WGS sequence"/>
</dbReference>
<evidence type="ECO:0000313" key="3">
    <source>
        <dbReference type="Proteomes" id="UP000016649"/>
    </source>
</evidence>
<evidence type="ECO:0000256" key="1">
    <source>
        <dbReference type="ARBA" id="ARBA00006479"/>
    </source>
</evidence>
<dbReference type="InterPro" id="IPR036390">
    <property type="entry name" value="WH_DNA-bd_sf"/>
</dbReference>
<sequence>MLDQLKIGNLTNILTCLFSEKRLTKAQLVRLTGLSNSTVSSAVNSLLKLKLLVGDGYGESIGGRRSEIYRLNKAYGRFIGVDMCANGFYVVVTDCENTVLTQFFELYDNRVPKIHFLLGVLEKVIKQFPGVLGIGIGLAAHIDFSEQIVIDCPDVCWSQVHLKEIIERHFMIFTYIDHRVNAAAIREGLVGYAADIKNYLFFYENSPDKAALVLNGGICRGHTNYNGKWEDSYGLTGKVRLLSELFDVERIFIAYKTQAYKAQWKNDLPQSVVCFEAKKNMCALGAAAVVQKEWFRSIYFML</sequence>
<comment type="similarity">
    <text evidence="1">Belongs to the ROK (NagC/XylR) family.</text>
</comment>
<dbReference type="Gene3D" id="3.30.420.40">
    <property type="match status" value="2"/>
</dbReference>
<keyword evidence="3" id="KW-1185">Reference proteome</keyword>
<dbReference type="CDD" id="cd23763">
    <property type="entry name" value="ASKHA_ATPase_ROK"/>
    <property type="match status" value="1"/>
</dbReference>
<dbReference type="InterPro" id="IPR036388">
    <property type="entry name" value="WH-like_DNA-bd_sf"/>
</dbReference>
<protein>
    <submittedName>
        <fullName evidence="2">ROK family protein</fullName>
    </submittedName>
</protein>
<dbReference type="Pfam" id="PF00480">
    <property type="entry name" value="ROK"/>
    <property type="match status" value="1"/>
</dbReference>
<dbReference type="PANTHER" id="PTHR18964:SF149">
    <property type="entry name" value="BIFUNCTIONAL UDP-N-ACETYLGLUCOSAMINE 2-EPIMERASE_N-ACETYLMANNOSAMINE KINASE"/>
    <property type="match status" value="1"/>
</dbReference>
<dbReference type="InterPro" id="IPR043129">
    <property type="entry name" value="ATPase_NBD"/>
</dbReference>
<dbReference type="SUPFAM" id="SSF46785">
    <property type="entry name" value="Winged helix' DNA-binding domain"/>
    <property type="match status" value="1"/>
</dbReference>
<dbReference type="PANTHER" id="PTHR18964">
    <property type="entry name" value="ROK (REPRESSOR, ORF, KINASE) FAMILY"/>
    <property type="match status" value="1"/>
</dbReference>
<dbReference type="RefSeq" id="WP_021686746.1">
    <property type="nucleotide sequence ID" value="NZ_KI260561.1"/>
</dbReference>
<dbReference type="EMBL" id="AWVH01000005">
    <property type="protein sequence ID" value="ERJ94373.1"/>
    <property type="molecule type" value="Genomic_DNA"/>
</dbReference>
<organism evidence="2 3">
    <name type="scientific">Treponema lecithinolyticum ATCC 700332</name>
    <dbReference type="NCBI Taxonomy" id="1321815"/>
    <lineage>
        <taxon>Bacteria</taxon>
        <taxon>Pseudomonadati</taxon>
        <taxon>Spirochaetota</taxon>
        <taxon>Spirochaetia</taxon>
        <taxon>Spirochaetales</taxon>
        <taxon>Treponemataceae</taxon>
        <taxon>Treponema</taxon>
    </lineage>
</organism>
<evidence type="ECO:0000313" key="2">
    <source>
        <dbReference type="EMBL" id="ERJ94373.1"/>
    </source>
</evidence>
<reference evidence="2 3" key="1">
    <citation type="submission" date="2013-08" db="EMBL/GenBank/DDBJ databases">
        <authorList>
            <person name="Weinstock G."/>
            <person name="Sodergren E."/>
            <person name="Wylie T."/>
            <person name="Fulton L."/>
            <person name="Fulton R."/>
            <person name="Fronick C."/>
            <person name="O'Laughlin M."/>
            <person name="Godfrey J."/>
            <person name="Miner T."/>
            <person name="Herter B."/>
            <person name="Appelbaum E."/>
            <person name="Cordes M."/>
            <person name="Lek S."/>
            <person name="Wollam A."/>
            <person name="Pepin K.H."/>
            <person name="Palsikar V.B."/>
            <person name="Mitreva M."/>
            <person name="Wilson R.K."/>
        </authorList>
    </citation>
    <scope>NUCLEOTIDE SEQUENCE [LARGE SCALE GENOMIC DNA]</scope>
    <source>
        <strain evidence="2 3">ATCC 700332</strain>
    </source>
</reference>